<dbReference type="RefSeq" id="WP_092586320.1">
    <property type="nucleotide sequence ID" value="NZ_FMTM01000005.1"/>
</dbReference>
<dbReference type="EMBL" id="FMTM01000005">
    <property type="protein sequence ID" value="SCW66967.1"/>
    <property type="molecule type" value="Genomic_DNA"/>
</dbReference>
<organism evidence="1 2">
    <name type="scientific">Rhizobium mongolense subsp. loessense</name>
    <dbReference type="NCBI Taxonomy" id="158890"/>
    <lineage>
        <taxon>Bacteria</taxon>
        <taxon>Pseudomonadati</taxon>
        <taxon>Pseudomonadota</taxon>
        <taxon>Alphaproteobacteria</taxon>
        <taxon>Hyphomicrobiales</taxon>
        <taxon>Rhizobiaceae</taxon>
        <taxon>Rhizobium/Agrobacterium group</taxon>
        <taxon>Rhizobium</taxon>
    </lineage>
</organism>
<sequence length="241" mass="26836">MNISQLRKRVYRTLKYKLARPSPPDLRSPFRGPVVVVGSAPQANLPAGLDRNYSIVTVNGSQAVTKSWGIERPDITFMQFNQIRGQNTNAVEVRRVLRGQSTKALYVFLWPEGEEALKAGLSAFHYQYESLTLVNKYERMALLDKVCGLKTAEMDASEKCSNGVNAVLFAFCHGASEVIITGINPRSTGHAYNDENLGRLHQTMDEMVFSKLLRDGWPLYTADPQVSSAIGIPLWNAGVMR</sequence>
<accession>A0A1G4SDG6</accession>
<gene>
    <name evidence="1" type="ORF">SAMN02927900_03662</name>
</gene>
<evidence type="ECO:0000313" key="1">
    <source>
        <dbReference type="EMBL" id="SCW66967.1"/>
    </source>
</evidence>
<reference evidence="1 2" key="1">
    <citation type="submission" date="2016-10" db="EMBL/GenBank/DDBJ databases">
        <authorList>
            <person name="de Groot N.N."/>
        </authorList>
    </citation>
    <scope>NUCLEOTIDE SEQUENCE [LARGE SCALE GENOMIC DNA]</scope>
    <source>
        <strain evidence="1 2">CGMCC 1.3401</strain>
    </source>
</reference>
<name>A0A1G4SDG6_9HYPH</name>
<protein>
    <recommendedName>
        <fullName evidence="3">Membrane-anchored protein</fullName>
    </recommendedName>
</protein>
<dbReference type="AlphaFoldDB" id="A0A1G4SDG6"/>
<dbReference type="Proteomes" id="UP000199542">
    <property type="component" value="Unassembled WGS sequence"/>
</dbReference>
<evidence type="ECO:0000313" key="2">
    <source>
        <dbReference type="Proteomes" id="UP000199542"/>
    </source>
</evidence>
<proteinExistence type="predicted"/>
<evidence type="ECO:0008006" key="3">
    <source>
        <dbReference type="Google" id="ProtNLM"/>
    </source>
</evidence>